<dbReference type="EC" id="2.7.13.3" evidence="3"/>
<evidence type="ECO:0000256" key="4">
    <source>
        <dbReference type="ARBA" id="ARBA00022553"/>
    </source>
</evidence>
<evidence type="ECO:0000256" key="13">
    <source>
        <dbReference type="SAM" id="Phobius"/>
    </source>
</evidence>
<evidence type="ECO:0000256" key="8">
    <source>
        <dbReference type="ARBA" id="ARBA00022777"/>
    </source>
</evidence>
<feature type="domain" description="Histidine kinase" evidence="14">
    <location>
        <begin position="242"/>
        <end position="457"/>
    </location>
</feature>
<dbReference type="GO" id="GO:0000155">
    <property type="term" value="F:phosphorelay sensor kinase activity"/>
    <property type="evidence" value="ECO:0007669"/>
    <property type="project" value="InterPro"/>
</dbReference>
<dbReference type="InterPro" id="IPR036097">
    <property type="entry name" value="HisK_dim/P_sf"/>
</dbReference>
<dbReference type="RefSeq" id="WP_057644112.1">
    <property type="nucleotide sequence ID" value="NZ_LLXU01000050.1"/>
</dbReference>
<evidence type="ECO:0000256" key="3">
    <source>
        <dbReference type="ARBA" id="ARBA00012438"/>
    </source>
</evidence>
<accession>A0A0R0B131</accession>
<evidence type="ECO:0000256" key="11">
    <source>
        <dbReference type="ARBA" id="ARBA00023012"/>
    </source>
</evidence>
<dbReference type="PRINTS" id="PR00344">
    <property type="entry name" value="BCTRLSENSOR"/>
</dbReference>
<dbReference type="SMART" id="SM00388">
    <property type="entry name" value="HisKA"/>
    <property type="match status" value="1"/>
</dbReference>
<evidence type="ECO:0000313" key="16">
    <source>
        <dbReference type="EMBL" id="KRG46920.1"/>
    </source>
</evidence>
<sequence length="462" mass="50801">MRHPSLKLKLLKTLMAVILGGWLIWLLCQHDQVSRQQSRQGDLLLREVAEQVLLSMPRNIADVGSAGYLELPPTLAAAPTREFDKIRFQVWSLATGERVVASRKAPITPLKPDFQPGFGHVQTAGDRWRVYAVTDAEGRVQVQVGLAQSQVEAELAHWIRVSLISAIGVLLAFALAIWLAVSWSLRSTHRLRDGMAAREPLDLTPLPTAGIAREILPLVRSFNDLLGRLGVGMQRERQFLAEAAHEIRTPLAALQTQTELAMRATDPAQTREALQRLHGGIERITRLAQQLLDSARLEASRNEGREAIVELSDVATMVAREFEAMAERRHQTLVLTVEEAPVCADVDDLGILLRNLVDNAVRYCGEGGRIEICCHADPVAGEAVLRVRDDGPGVPEHERERIFDRFFRGSTGNGERGSGVGLSLVARIARHHGARIETGPGLQGRGLCIAVRFALQGETTAN</sequence>
<dbReference type="PANTHER" id="PTHR45436">
    <property type="entry name" value="SENSOR HISTIDINE KINASE YKOH"/>
    <property type="match status" value="1"/>
</dbReference>
<organism evidence="16 17">
    <name type="scientific">Stenotrophomonas panacihumi</name>
    <dbReference type="NCBI Taxonomy" id="676599"/>
    <lineage>
        <taxon>Bacteria</taxon>
        <taxon>Pseudomonadati</taxon>
        <taxon>Pseudomonadota</taxon>
        <taxon>Gammaproteobacteria</taxon>
        <taxon>Lysobacterales</taxon>
        <taxon>Lysobacteraceae</taxon>
        <taxon>Stenotrophomonas</taxon>
    </lineage>
</organism>
<dbReference type="InterPro" id="IPR005467">
    <property type="entry name" value="His_kinase_dom"/>
</dbReference>
<keyword evidence="7" id="KW-0547">Nucleotide-binding</keyword>
<dbReference type="InterPro" id="IPR004358">
    <property type="entry name" value="Sig_transdc_His_kin-like_C"/>
</dbReference>
<dbReference type="AlphaFoldDB" id="A0A0R0B131"/>
<keyword evidence="10 13" id="KW-1133">Transmembrane helix</keyword>
<keyword evidence="12 13" id="KW-0472">Membrane</keyword>
<comment type="catalytic activity">
    <reaction evidence="1">
        <text>ATP + protein L-histidine = ADP + protein N-phospho-L-histidine.</text>
        <dbReference type="EC" id="2.7.13.3"/>
    </reaction>
</comment>
<evidence type="ECO:0000256" key="7">
    <source>
        <dbReference type="ARBA" id="ARBA00022741"/>
    </source>
</evidence>
<dbReference type="Proteomes" id="UP000051802">
    <property type="component" value="Unassembled WGS sequence"/>
</dbReference>
<dbReference type="CDD" id="cd00082">
    <property type="entry name" value="HisKA"/>
    <property type="match status" value="1"/>
</dbReference>
<evidence type="ECO:0000256" key="5">
    <source>
        <dbReference type="ARBA" id="ARBA00022679"/>
    </source>
</evidence>
<evidence type="ECO:0000256" key="2">
    <source>
        <dbReference type="ARBA" id="ARBA00004141"/>
    </source>
</evidence>
<keyword evidence="11" id="KW-0902">Two-component regulatory system</keyword>
<keyword evidence="6 13" id="KW-0812">Transmembrane</keyword>
<dbReference type="InterPro" id="IPR003660">
    <property type="entry name" value="HAMP_dom"/>
</dbReference>
<dbReference type="InterPro" id="IPR036890">
    <property type="entry name" value="HATPase_C_sf"/>
</dbReference>
<keyword evidence="4" id="KW-0597">Phosphoprotein</keyword>
<evidence type="ECO:0000256" key="1">
    <source>
        <dbReference type="ARBA" id="ARBA00000085"/>
    </source>
</evidence>
<dbReference type="OrthoDB" id="9809766at2"/>
<evidence type="ECO:0000313" key="17">
    <source>
        <dbReference type="Proteomes" id="UP000051802"/>
    </source>
</evidence>
<evidence type="ECO:0000259" key="15">
    <source>
        <dbReference type="PROSITE" id="PS50885"/>
    </source>
</evidence>
<evidence type="ECO:0000259" key="14">
    <source>
        <dbReference type="PROSITE" id="PS50109"/>
    </source>
</evidence>
<dbReference type="Gene3D" id="3.30.565.10">
    <property type="entry name" value="Histidine kinase-like ATPase, C-terminal domain"/>
    <property type="match status" value="1"/>
</dbReference>
<dbReference type="Pfam" id="PF02518">
    <property type="entry name" value="HATPase_c"/>
    <property type="match status" value="1"/>
</dbReference>
<dbReference type="Gene3D" id="1.10.287.130">
    <property type="match status" value="1"/>
</dbReference>
<dbReference type="SMART" id="SM00387">
    <property type="entry name" value="HATPase_c"/>
    <property type="match status" value="1"/>
</dbReference>
<name>A0A0R0B131_9GAMM</name>
<feature type="transmembrane region" description="Helical" evidence="13">
    <location>
        <begin position="158"/>
        <end position="181"/>
    </location>
</feature>
<dbReference type="GO" id="GO:0005886">
    <property type="term" value="C:plasma membrane"/>
    <property type="evidence" value="ECO:0007669"/>
    <property type="project" value="TreeGrafter"/>
</dbReference>
<evidence type="ECO:0000256" key="9">
    <source>
        <dbReference type="ARBA" id="ARBA00022840"/>
    </source>
</evidence>
<evidence type="ECO:0000256" key="6">
    <source>
        <dbReference type="ARBA" id="ARBA00022692"/>
    </source>
</evidence>
<dbReference type="STRING" id="676599.ARC20_04425"/>
<dbReference type="SUPFAM" id="SSF55874">
    <property type="entry name" value="ATPase domain of HSP90 chaperone/DNA topoisomerase II/histidine kinase"/>
    <property type="match status" value="1"/>
</dbReference>
<dbReference type="Pfam" id="PF00512">
    <property type="entry name" value="HisKA"/>
    <property type="match status" value="1"/>
</dbReference>
<keyword evidence="5" id="KW-0808">Transferase</keyword>
<dbReference type="EMBL" id="LLXU01000050">
    <property type="protein sequence ID" value="KRG46920.1"/>
    <property type="molecule type" value="Genomic_DNA"/>
</dbReference>
<reference evidence="16 17" key="1">
    <citation type="submission" date="2015-10" db="EMBL/GenBank/DDBJ databases">
        <title>Genome sequencing and analysis of members of genus Stenotrophomonas.</title>
        <authorList>
            <person name="Patil P.P."/>
            <person name="Midha S."/>
            <person name="Patil P.B."/>
        </authorList>
    </citation>
    <scope>NUCLEOTIDE SEQUENCE [LARGE SCALE GENOMIC DNA]</scope>
    <source>
        <strain evidence="16 17">JCM 16536</strain>
    </source>
</reference>
<dbReference type="InterPro" id="IPR050428">
    <property type="entry name" value="TCS_sensor_his_kinase"/>
</dbReference>
<proteinExistence type="predicted"/>
<comment type="subcellular location">
    <subcellularLocation>
        <location evidence="2">Membrane</location>
        <topology evidence="2">Multi-pass membrane protein</topology>
    </subcellularLocation>
</comment>
<evidence type="ECO:0000256" key="10">
    <source>
        <dbReference type="ARBA" id="ARBA00022989"/>
    </source>
</evidence>
<dbReference type="PROSITE" id="PS50885">
    <property type="entry name" value="HAMP"/>
    <property type="match status" value="1"/>
</dbReference>
<dbReference type="InterPro" id="IPR003594">
    <property type="entry name" value="HATPase_dom"/>
</dbReference>
<dbReference type="PROSITE" id="PS50109">
    <property type="entry name" value="HIS_KIN"/>
    <property type="match status" value="1"/>
</dbReference>
<dbReference type="GO" id="GO:0005524">
    <property type="term" value="F:ATP binding"/>
    <property type="evidence" value="ECO:0007669"/>
    <property type="project" value="UniProtKB-KW"/>
</dbReference>
<evidence type="ECO:0000256" key="12">
    <source>
        <dbReference type="ARBA" id="ARBA00023136"/>
    </source>
</evidence>
<keyword evidence="17" id="KW-1185">Reference proteome</keyword>
<dbReference type="PANTHER" id="PTHR45436:SF14">
    <property type="entry name" value="SENSOR PROTEIN QSEC"/>
    <property type="match status" value="1"/>
</dbReference>
<keyword evidence="8" id="KW-0418">Kinase</keyword>
<protein>
    <recommendedName>
        <fullName evidence="3">histidine kinase</fullName>
        <ecNumber evidence="3">2.7.13.3</ecNumber>
    </recommendedName>
</protein>
<gene>
    <name evidence="16" type="ORF">ARC20_04425</name>
</gene>
<comment type="caution">
    <text evidence="16">The sequence shown here is derived from an EMBL/GenBank/DDBJ whole genome shotgun (WGS) entry which is preliminary data.</text>
</comment>
<feature type="domain" description="HAMP" evidence="15">
    <location>
        <begin position="182"/>
        <end position="234"/>
    </location>
</feature>
<dbReference type="SUPFAM" id="SSF47384">
    <property type="entry name" value="Homodimeric domain of signal transducing histidine kinase"/>
    <property type="match status" value="1"/>
</dbReference>
<dbReference type="InterPro" id="IPR003661">
    <property type="entry name" value="HisK_dim/P_dom"/>
</dbReference>
<keyword evidence="9" id="KW-0067">ATP-binding</keyword>